<evidence type="ECO:0000313" key="4">
    <source>
        <dbReference type="Proteomes" id="UP000593929"/>
    </source>
</evidence>
<proteinExistence type="predicted"/>
<dbReference type="Proteomes" id="UP000593929">
    <property type="component" value="Plasmid unnamed1"/>
</dbReference>
<geneLocation type="plasmid" evidence="3 4">
    <name>unnamed1</name>
</geneLocation>
<sequence>MHMLITKLDVIQNYYVKQKKTSWKDMLSESDYQAAKIIWESLNDSSLTYEEYTDLVNDQIERTSVSKVTVFGDGINNTAVKPTGDYSSWRRYRNKLVNQDHWSDKSVENIEESAFNTLKYLTMDAETGPHKGLVVGNIQSGKTANISALIAMAADNGFNMFIVLSGMIENLRQQNAKRIFNDLQADGQGDNHWNNLENPSIRRGFATDELKLKPDSKEKYLIVSLKNVSRIESLYNWLKRDHNKQKQMKVLFIDDEADQASINTRDVNSDERTSINKWILNIVEDDNFGAMNYVAYTATPFANVLNESGKHTLYPENFISLLEPGENYIGPTQIFGLGDPDYQRGMQDIVNEIPQKESKEIQEAQRDGAAFKAPESMRKAIDWFLIAMAAMRSQDYKKPISMMIHTDFHKQAHSLVEKSVQRYLKELQQKYQEDPKHVLKKFREEYKLGRDELSKETFEKVMTDYSGAVKDYPKWDAVKDELISLLSIPNGEFVHHIKMTDEGENVYGSGIHLCIDNSSFNDLSDEHIRLIYPDGNQLKKCKKAPAFIVIGGNTLSRGLTIEGLVSTFFLRRTNQADTLMQMARWFGYRQGYELMPRIWMDQEAEERYEFLTEMNEDMREKLKEYADTDLTPTQSAPRILQSPSYVNVRITANNKMQESRPTVFNFEGLNHQIILYKNKEKSMETNLENTKTFLEELGEYEANGAHMIWRGVKNQKVKEYLGSYQGVELDKQLASMPHIIEWLSENGENFPNWNVILAGRGKKGVRKASKDEWNVNGKTVDAVRRSKTDKSTDDIIDIHALRSPSDLLADIPDANDAPESVKKSNMGAITRYRRQKGMSNIPQLLIYRIDKNSKADKKSKERRDLNTPYDLIGLNIWLPESERRVANKSVVKYRAVTIKDYDQPLNSGTEVDEETSGEE</sequence>
<dbReference type="Pfam" id="PF10593">
    <property type="entry name" value="Z1"/>
    <property type="match status" value="1"/>
</dbReference>
<evidence type="ECO:0000313" key="3">
    <source>
        <dbReference type="EMBL" id="QOL68865.1"/>
    </source>
</evidence>
<evidence type="ECO:0000256" key="1">
    <source>
        <dbReference type="SAM" id="Coils"/>
    </source>
</evidence>
<organism evidence="3 4">
    <name type="scientific">Limosilactobacillus mucosae</name>
    <name type="common">Lactobacillus mucosae</name>
    <dbReference type="NCBI Taxonomy" id="97478"/>
    <lineage>
        <taxon>Bacteria</taxon>
        <taxon>Bacillati</taxon>
        <taxon>Bacillota</taxon>
        <taxon>Bacilli</taxon>
        <taxon>Lactobacillales</taxon>
        <taxon>Lactobacillaceae</taxon>
        <taxon>Limosilactobacillus</taxon>
    </lineage>
</organism>
<dbReference type="EMBL" id="CP062965">
    <property type="protein sequence ID" value="QOL68865.1"/>
    <property type="molecule type" value="Genomic_DNA"/>
</dbReference>
<reference evidence="3 4" key="1">
    <citation type="submission" date="2020-10" db="EMBL/GenBank/DDBJ databases">
        <title>Genome sequencing of Lactobacillus mucosae KCTC 21011.</title>
        <authorList>
            <person name="Kim J."/>
        </authorList>
    </citation>
    <scope>NUCLEOTIDE SEQUENCE [LARGE SCALE GENOMIC DNA]</scope>
    <source>
        <strain evidence="3 4">LM011</strain>
        <plasmid evidence="3 4">unnamed1</plasmid>
    </source>
</reference>
<feature type="coiled-coil region" evidence="1">
    <location>
        <begin position="601"/>
        <end position="628"/>
    </location>
</feature>
<feature type="domain" description="Putative endonuclease Z1" evidence="2">
    <location>
        <begin position="376"/>
        <end position="643"/>
    </location>
</feature>
<name>A0A7L9VQU6_LIMMU</name>
<keyword evidence="3" id="KW-0614">Plasmid</keyword>
<accession>A0A7L9VQU6</accession>
<dbReference type="InterPro" id="IPR018310">
    <property type="entry name" value="Put_endonuclease_Z1-dom"/>
</dbReference>
<protein>
    <submittedName>
        <fullName evidence="3">Z1 domain-containing protein</fullName>
    </submittedName>
</protein>
<dbReference type="AlphaFoldDB" id="A0A7L9VQU6"/>
<keyword evidence="1" id="KW-0175">Coiled coil</keyword>
<evidence type="ECO:0000259" key="2">
    <source>
        <dbReference type="Pfam" id="PF10593"/>
    </source>
</evidence>
<gene>
    <name evidence="3" type="ORF">LM011_00300</name>
</gene>